<evidence type="ECO:0000256" key="2">
    <source>
        <dbReference type="ARBA" id="ARBA00023015"/>
    </source>
</evidence>
<evidence type="ECO:0000256" key="1">
    <source>
        <dbReference type="ARBA" id="ARBA00004123"/>
    </source>
</evidence>
<dbReference type="GO" id="GO:0001228">
    <property type="term" value="F:DNA-binding transcription activator activity, RNA polymerase II-specific"/>
    <property type="evidence" value="ECO:0007669"/>
    <property type="project" value="TreeGrafter"/>
</dbReference>
<sequence length="666" mass="75354">MSHFQIETSSVIKTAPPGRQNAPGFSPKHEPIDMSPLTQANLQFQDLSKMQPSMEQYYMPAGYSRMYSEYVNAAAQPLITAAAVATPSSANQIYYPAMFQTGSSNNNAQEWRPVDHYANQRYQAATLQYAHSHPQQANAHDISHENPRIYKALNVEMLSPVDSGIGAELSLLDPSKHDFFVSAGSAQSQQSQSQLSSQSQADIIHSIERRDTAHSHRDSSPIIIPKLQNTHGFQYVLEAPISTSIRREDDRMTYVNKGQFYTISLDYLMDPTKPLKSATVRSLVMVVFREDKTYEDEIKTWQLWHKRQHSTKQRILEVDAKNTSGIIGQIEEIAHNAVQFCWSPNEHSVKISVAVQCLSTDFSTQKGVKGLPLHIQIDTYDDADNDKIPFHRGYSQIKVFCDKGAERKLRDEEKRANRRKNAAGGQIDIKNLRLSHGASRYRGANRKLLHEARRDEKRKDGRCVLDVLGGGRKKSDGEFHDPCERSEFYHMSDLEKPSALFVPSDDFDTRLYDPLALAFDVLNDPATEPLAKRPRTSERGSSLLRQDPDEMVMIYVRKRQDTDTMFIPLHLVPPSLTGLRRAVAEKFNVEPDKIANCYKQCLKGVTVQMDDDMIKHYSNQDTFVIEIEQASEDPSCCTVTLIEYQPTPTQQSYHITSAIAHTSNTA</sequence>
<accession>A0A914CLR0</accession>
<keyword evidence="9" id="KW-1185">Reference proteome</keyword>
<dbReference type="InterPro" id="IPR007604">
    <property type="entry name" value="CP2"/>
</dbReference>
<evidence type="ECO:0000256" key="4">
    <source>
        <dbReference type="ARBA" id="ARBA00023163"/>
    </source>
</evidence>
<dbReference type="GO" id="GO:0000978">
    <property type="term" value="F:RNA polymerase II cis-regulatory region sequence-specific DNA binding"/>
    <property type="evidence" value="ECO:0007669"/>
    <property type="project" value="TreeGrafter"/>
</dbReference>
<keyword evidence="3 6" id="KW-0238">DNA-binding</keyword>
<evidence type="ECO:0000256" key="6">
    <source>
        <dbReference type="PROSITE-ProRule" id="PRU01313"/>
    </source>
</evidence>
<evidence type="ECO:0000256" key="7">
    <source>
        <dbReference type="SAM" id="MobiDB-lite"/>
    </source>
</evidence>
<evidence type="ECO:0000259" key="8">
    <source>
        <dbReference type="PROSITE" id="PS51968"/>
    </source>
</evidence>
<organism evidence="9 10">
    <name type="scientific">Acrobeloides nanus</name>
    <dbReference type="NCBI Taxonomy" id="290746"/>
    <lineage>
        <taxon>Eukaryota</taxon>
        <taxon>Metazoa</taxon>
        <taxon>Ecdysozoa</taxon>
        <taxon>Nematoda</taxon>
        <taxon>Chromadorea</taxon>
        <taxon>Rhabditida</taxon>
        <taxon>Tylenchina</taxon>
        <taxon>Cephalobomorpha</taxon>
        <taxon>Cephaloboidea</taxon>
        <taxon>Cephalobidae</taxon>
        <taxon>Acrobeloides</taxon>
    </lineage>
</organism>
<reference evidence="10" key="1">
    <citation type="submission" date="2022-11" db="UniProtKB">
        <authorList>
            <consortium name="WormBaseParasite"/>
        </authorList>
    </citation>
    <scope>IDENTIFICATION</scope>
</reference>
<dbReference type="GO" id="GO:0005634">
    <property type="term" value="C:nucleus"/>
    <property type="evidence" value="ECO:0007669"/>
    <property type="project" value="UniProtKB-SubCell"/>
</dbReference>
<keyword evidence="4" id="KW-0804">Transcription</keyword>
<dbReference type="PANTHER" id="PTHR11037">
    <property type="entry name" value="TRANSCRIPTION FACTOR CP2"/>
    <property type="match status" value="1"/>
</dbReference>
<dbReference type="Pfam" id="PF25416">
    <property type="entry name" value="GRHL1_C"/>
    <property type="match status" value="1"/>
</dbReference>
<dbReference type="InterPro" id="IPR040167">
    <property type="entry name" value="TF_CP2-like"/>
</dbReference>
<name>A0A914CLR0_9BILA</name>
<feature type="region of interest" description="Disordered" evidence="7">
    <location>
        <begin position="1"/>
        <end position="29"/>
    </location>
</feature>
<proteinExistence type="predicted"/>
<evidence type="ECO:0000256" key="5">
    <source>
        <dbReference type="ARBA" id="ARBA00023242"/>
    </source>
</evidence>
<comment type="subcellular location">
    <subcellularLocation>
        <location evidence="1 6">Nucleus</location>
    </subcellularLocation>
</comment>
<evidence type="ECO:0000256" key="3">
    <source>
        <dbReference type="ARBA" id="ARBA00023125"/>
    </source>
</evidence>
<dbReference type="InterPro" id="IPR057520">
    <property type="entry name" value="GRHL1/CP2_C"/>
</dbReference>
<dbReference type="Proteomes" id="UP000887540">
    <property type="component" value="Unplaced"/>
</dbReference>
<protein>
    <submittedName>
        <fullName evidence="10">Grh/CP2 DB domain-containing protein</fullName>
    </submittedName>
</protein>
<dbReference type="AlphaFoldDB" id="A0A914CLR0"/>
<evidence type="ECO:0000313" key="10">
    <source>
        <dbReference type="WBParaSite" id="ACRNAN_scaffold1223.g19369.t3"/>
    </source>
</evidence>
<feature type="domain" description="Grh/CP2 DB" evidence="8">
    <location>
        <begin position="229"/>
        <end position="502"/>
    </location>
</feature>
<dbReference type="PANTHER" id="PTHR11037:SF20">
    <property type="entry name" value="PROTEIN GRAINYHEAD"/>
    <property type="match status" value="1"/>
</dbReference>
<keyword evidence="2" id="KW-0805">Transcription regulation</keyword>
<dbReference type="WBParaSite" id="ACRNAN_scaffold1223.g19369.t3">
    <property type="protein sequence ID" value="ACRNAN_scaffold1223.g19369.t3"/>
    <property type="gene ID" value="ACRNAN_scaffold1223.g19369"/>
</dbReference>
<feature type="compositionally biased region" description="Polar residues" evidence="7">
    <location>
        <begin position="1"/>
        <end position="12"/>
    </location>
</feature>
<keyword evidence="5 6" id="KW-0539">Nucleus</keyword>
<dbReference type="Pfam" id="PF04516">
    <property type="entry name" value="CP2"/>
    <property type="match status" value="1"/>
</dbReference>
<evidence type="ECO:0000313" key="9">
    <source>
        <dbReference type="Proteomes" id="UP000887540"/>
    </source>
</evidence>
<dbReference type="PROSITE" id="PS51968">
    <property type="entry name" value="GRH_CP2_DB"/>
    <property type="match status" value="1"/>
</dbReference>